<protein>
    <submittedName>
        <fullName evidence="8">Carboxy terminal-processing peptidase</fullName>
        <ecNumber evidence="8">3.4.21.102</ecNumber>
    </submittedName>
</protein>
<evidence type="ECO:0000313" key="9">
    <source>
        <dbReference type="Proteomes" id="UP001597049"/>
    </source>
</evidence>
<dbReference type="Proteomes" id="UP001597049">
    <property type="component" value="Unassembled WGS sequence"/>
</dbReference>
<dbReference type="SMART" id="SM00245">
    <property type="entry name" value="TSPc"/>
    <property type="match status" value="1"/>
</dbReference>
<dbReference type="PROSITE" id="PS50106">
    <property type="entry name" value="PDZ"/>
    <property type="match status" value="1"/>
</dbReference>
<dbReference type="PANTHER" id="PTHR32060:SF22">
    <property type="entry name" value="CARBOXYL-TERMINAL-PROCESSING PEPTIDASE 3, CHLOROPLASTIC"/>
    <property type="match status" value="1"/>
</dbReference>
<reference evidence="9" key="1">
    <citation type="journal article" date="2019" name="Int. J. Syst. Evol. Microbiol.">
        <title>The Global Catalogue of Microorganisms (GCM) 10K type strain sequencing project: providing services to taxonomists for standard genome sequencing and annotation.</title>
        <authorList>
            <consortium name="The Broad Institute Genomics Platform"/>
            <consortium name="The Broad Institute Genome Sequencing Center for Infectious Disease"/>
            <person name="Wu L."/>
            <person name="Ma J."/>
        </authorList>
    </citation>
    <scope>NUCLEOTIDE SEQUENCE [LARGE SCALE GENOMIC DNA]</scope>
    <source>
        <strain evidence="9">CCUG 56752</strain>
    </source>
</reference>
<evidence type="ECO:0000256" key="1">
    <source>
        <dbReference type="ARBA" id="ARBA00009179"/>
    </source>
</evidence>
<accession>A0ABW3GMQ6</accession>
<dbReference type="InterPro" id="IPR040573">
    <property type="entry name" value="TSP_N"/>
</dbReference>
<keyword evidence="3 5" id="KW-0378">Hydrolase</keyword>
<proteinExistence type="inferred from homology"/>
<keyword evidence="2 5" id="KW-0645">Protease</keyword>
<evidence type="ECO:0000256" key="6">
    <source>
        <dbReference type="SAM" id="SignalP"/>
    </source>
</evidence>
<evidence type="ECO:0000259" key="7">
    <source>
        <dbReference type="PROSITE" id="PS50106"/>
    </source>
</evidence>
<dbReference type="Pfam" id="PF00595">
    <property type="entry name" value="PDZ"/>
    <property type="match status" value="1"/>
</dbReference>
<dbReference type="SUPFAM" id="SSF52096">
    <property type="entry name" value="ClpP/crotonase"/>
    <property type="match status" value="1"/>
</dbReference>
<feature type="signal peptide" evidence="6">
    <location>
        <begin position="1"/>
        <end position="28"/>
    </location>
</feature>
<evidence type="ECO:0000256" key="4">
    <source>
        <dbReference type="ARBA" id="ARBA00022825"/>
    </source>
</evidence>
<keyword evidence="9" id="KW-1185">Reference proteome</keyword>
<dbReference type="Pfam" id="PF03572">
    <property type="entry name" value="Peptidase_S41"/>
    <property type="match status" value="1"/>
</dbReference>
<dbReference type="NCBIfam" id="TIGR00225">
    <property type="entry name" value="prc"/>
    <property type="match status" value="1"/>
</dbReference>
<dbReference type="InterPro" id="IPR029045">
    <property type="entry name" value="ClpP/crotonase-like_dom_sf"/>
</dbReference>
<dbReference type="PROSITE" id="PS51257">
    <property type="entry name" value="PROKAR_LIPOPROTEIN"/>
    <property type="match status" value="1"/>
</dbReference>
<comment type="caution">
    <text evidence="8">The sequence shown here is derived from an EMBL/GenBank/DDBJ whole genome shotgun (WGS) entry which is preliminary data.</text>
</comment>
<keyword evidence="6" id="KW-0732">Signal</keyword>
<dbReference type="InterPro" id="IPR036034">
    <property type="entry name" value="PDZ_sf"/>
</dbReference>
<dbReference type="CDD" id="cd06782">
    <property type="entry name" value="cpPDZ_CPP-like"/>
    <property type="match status" value="1"/>
</dbReference>
<keyword evidence="4 5" id="KW-0720">Serine protease</keyword>
<sequence>MKRYKLRNNLVILLLVTLLAVTSCSFTAKNFDEDSDKDQVLIELISYVIEQGHFDMKDVDDDFSQAVFKDYIKGLDPIKRHFLESDFEEFEAFETLIDDQIKNKNLLFFNLTVDRYKKRMEESKAFYAELLEKPFNFQEQETINTDYENADYAVNKKGLKERWRQQFKFSTLSTFHDLKLEQKDKIENDEDVEVKSDAELEKEAREITKESIENYFDTMSDLERKDWFSLYINSFVSQFDPHTNYFAPQDKDRFDISMSGKLEGIGARLQKQRDNVKIVEVISGGPAWTNGELEVGDLIQKVKQEDEDEPVDIRGMRLDDAVDLIKGPKGTKVVLTVKKVDGSTQTISIVRDVVEIEETYAKSSTVERNGELFGVINLPKFYFDMQNYDERNAASDIKKELERLNEIDAKGLVMDLRNNGGGSLSTVVDIAGFFIEKGPVVQVKDAKNNTEVLKDTDSNVIWDKPLVILVNELSASASEILAAAMQDYERAIVIGSKQTYGKGTVQNVVDLNRWMRNSSFGDMGALKITTQKFYRINGGSTQLKGVESDVAVPDRYSYIDIGERDYENPMPWDKIAPANYKVWKGYSNLDEVISSSKGRLSNNAQIQMIDENAKWIQSQRNQNSFSLNYESYSKEIEKVEEMAQKFEKINNYNTSLTYESLPYEEALMAQDSSLTQKRKRWHESLSKDVYVEEAIQVLQDLKVDEDSIKLAARKD</sequence>
<gene>
    <name evidence="8" type="ORF">ACFQ0R_02645</name>
</gene>
<dbReference type="InterPro" id="IPR005151">
    <property type="entry name" value="Tail-specific_protease"/>
</dbReference>
<dbReference type="PANTHER" id="PTHR32060">
    <property type="entry name" value="TAIL-SPECIFIC PROTEASE"/>
    <property type="match status" value="1"/>
</dbReference>
<evidence type="ECO:0000256" key="3">
    <source>
        <dbReference type="ARBA" id="ARBA00022801"/>
    </source>
</evidence>
<dbReference type="InterPro" id="IPR004447">
    <property type="entry name" value="Peptidase_S41A"/>
</dbReference>
<dbReference type="Pfam" id="PF17804">
    <property type="entry name" value="TSP_NTD"/>
    <property type="match status" value="1"/>
</dbReference>
<dbReference type="Pfam" id="PF11818">
    <property type="entry name" value="DUF3340"/>
    <property type="match status" value="1"/>
</dbReference>
<evidence type="ECO:0000313" key="8">
    <source>
        <dbReference type="EMBL" id="MFD0931489.1"/>
    </source>
</evidence>
<dbReference type="EMBL" id="JBHTIV010000005">
    <property type="protein sequence ID" value="MFD0931489.1"/>
    <property type="molecule type" value="Genomic_DNA"/>
</dbReference>
<evidence type="ECO:0000256" key="2">
    <source>
        <dbReference type="ARBA" id="ARBA00022670"/>
    </source>
</evidence>
<dbReference type="InterPro" id="IPR020992">
    <property type="entry name" value="Tail_Prtase_C"/>
</dbReference>
<feature type="chain" id="PRO_5046636278" evidence="6">
    <location>
        <begin position="29"/>
        <end position="715"/>
    </location>
</feature>
<organism evidence="8 9">
    <name type="scientific">Psychroflexus salinarum</name>
    <dbReference type="NCBI Taxonomy" id="546024"/>
    <lineage>
        <taxon>Bacteria</taxon>
        <taxon>Pseudomonadati</taxon>
        <taxon>Bacteroidota</taxon>
        <taxon>Flavobacteriia</taxon>
        <taxon>Flavobacteriales</taxon>
        <taxon>Flavobacteriaceae</taxon>
        <taxon>Psychroflexus</taxon>
    </lineage>
</organism>
<dbReference type="Gene3D" id="3.90.226.10">
    <property type="entry name" value="2-enoyl-CoA Hydratase, Chain A, domain 1"/>
    <property type="match status" value="1"/>
</dbReference>
<dbReference type="Gene3D" id="2.30.42.10">
    <property type="match status" value="1"/>
</dbReference>
<evidence type="ECO:0000256" key="5">
    <source>
        <dbReference type="RuleBase" id="RU004404"/>
    </source>
</evidence>
<dbReference type="SMART" id="SM00228">
    <property type="entry name" value="PDZ"/>
    <property type="match status" value="1"/>
</dbReference>
<dbReference type="SUPFAM" id="SSF50156">
    <property type="entry name" value="PDZ domain-like"/>
    <property type="match status" value="1"/>
</dbReference>
<dbReference type="InterPro" id="IPR001478">
    <property type="entry name" value="PDZ"/>
</dbReference>
<feature type="domain" description="PDZ" evidence="7">
    <location>
        <begin position="255"/>
        <end position="326"/>
    </location>
</feature>
<dbReference type="CDD" id="cd07560">
    <property type="entry name" value="Peptidase_S41_CPP"/>
    <property type="match status" value="1"/>
</dbReference>
<dbReference type="GO" id="GO:0004252">
    <property type="term" value="F:serine-type endopeptidase activity"/>
    <property type="evidence" value="ECO:0007669"/>
    <property type="project" value="UniProtKB-EC"/>
</dbReference>
<name>A0ABW3GMQ6_9FLAO</name>
<dbReference type="RefSeq" id="WP_379656824.1">
    <property type="nucleotide sequence ID" value="NZ_JBHTIV010000005.1"/>
</dbReference>
<comment type="similarity">
    <text evidence="1 5">Belongs to the peptidase S41A family.</text>
</comment>
<dbReference type="EC" id="3.4.21.102" evidence="8"/>